<reference evidence="2 3" key="1">
    <citation type="submission" date="2016-01" db="EMBL/GenBank/DDBJ databases">
        <authorList>
            <person name="Oliw E.H."/>
        </authorList>
    </citation>
    <scope>NUCLEOTIDE SEQUENCE [LARGE SCALE GENOMIC DNA]</scope>
    <source>
        <strain evidence="2 3">MDcuke</strain>
    </source>
</reference>
<evidence type="ECO:0000256" key="1">
    <source>
        <dbReference type="SAM" id="MobiDB-lite"/>
    </source>
</evidence>
<accession>A0A345CPN7</accession>
<feature type="compositionally biased region" description="Acidic residues" evidence="1">
    <location>
        <begin position="212"/>
        <end position="223"/>
    </location>
</feature>
<name>A0A345CPN7_9GAMM</name>
<dbReference type="RefSeq" id="WP_233478712.1">
    <property type="nucleotide sequence ID" value="NZ_CP013970.1"/>
</dbReference>
<evidence type="ECO:0000313" key="2">
    <source>
        <dbReference type="EMBL" id="AXF75404.1"/>
    </source>
</evidence>
<feature type="region of interest" description="Disordered" evidence="1">
    <location>
        <begin position="24"/>
        <end position="46"/>
    </location>
</feature>
<sequence length="282" mass="31413">MSLELVIKENTEVMRQLIAAMQSGKTFTPDAPPQPKTDSTSVKKEERKGPFWWKSLDGLKTGVADDTTALKAIIDANAGIEITKVEYLQFQEKPEKEAPDIESLDIRIITALANMFGEDARNLTPEQVEKARAYENGNKRDQFTDALNLALIDCKAVKNTTRAVLLDLCIVMLTHWSAMDTIDERRAFAELYIKTPYNKRADLIPQKAEPEATPEPETTEPEQDTAALFEQARTLVMKLTTGGYRNEAVEILNKFGAQKLGQVPQENLADVVMLAEQALAEG</sequence>
<dbReference type="AlphaFoldDB" id="A0A345CPN7"/>
<proteinExistence type="predicted"/>
<organism evidence="2 3">
    <name type="scientific">Erwinia tracheiphila</name>
    <dbReference type="NCBI Taxonomy" id="65700"/>
    <lineage>
        <taxon>Bacteria</taxon>
        <taxon>Pseudomonadati</taxon>
        <taxon>Pseudomonadota</taxon>
        <taxon>Gammaproteobacteria</taxon>
        <taxon>Enterobacterales</taxon>
        <taxon>Erwiniaceae</taxon>
        <taxon>Erwinia</taxon>
    </lineage>
</organism>
<protein>
    <submittedName>
        <fullName evidence="2">Uncharacterized protein</fullName>
    </submittedName>
</protein>
<dbReference type="Proteomes" id="UP000264980">
    <property type="component" value="Chromosome"/>
</dbReference>
<dbReference type="EMBL" id="CP013970">
    <property type="protein sequence ID" value="AXF75404.1"/>
    <property type="molecule type" value="Genomic_DNA"/>
</dbReference>
<feature type="region of interest" description="Disordered" evidence="1">
    <location>
        <begin position="203"/>
        <end position="224"/>
    </location>
</feature>
<evidence type="ECO:0000313" key="3">
    <source>
        <dbReference type="Proteomes" id="UP000264980"/>
    </source>
</evidence>
<gene>
    <name evidence="2" type="ORF">AV903_03640</name>
</gene>